<dbReference type="InterPro" id="IPR035965">
    <property type="entry name" value="PAS-like_dom_sf"/>
</dbReference>
<dbReference type="CDD" id="cd00130">
    <property type="entry name" value="PAS"/>
    <property type="match status" value="1"/>
</dbReference>
<proteinExistence type="predicted"/>
<evidence type="ECO:0000313" key="3">
    <source>
        <dbReference type="Proteomes" id="UP000050471"/>
    </source>
</evidence>
<dbReference type="AlphaFoldDB" id="A0A0P7ID06"/>
<dbReference type="InterPro" id="IPR013655">
    <property type="entry name" value="PAS_fold_3"/>
</dbReference>
<dbReference type="OrthoDB" id="266313at2"/>
<organism evidence="2 3">
    <name type="scientific">Aliiroseovarius crassostreae</name>
    <dbReference type="NCBI Taxonomy" id="154981"/>
    <lineage>
        <taxon>Bacteria</taxon>
        <taxon>Pseudomonadati</taxon>
        <taxon>Pseudomonadota</taxon>
        <taxon>Alphaproteobacteria</taxon>
        <taxon>Rhodobacterales</taxon>
        <taxon>Paracoccaceae</taxon>
        <taxon>Aliiroseovarius</taxon>
    </lineage>
</organism>
<evidence type="ECO:0000313" key="2">
    <source>
        <dbReference type="EMBL" id="KPN61870.1"/>
    </source>
</evidence>
<comment type="caution">
    <text evidence="2">The sequence shown here is derived from an EMBL/GenBank/DDBJ whole genome shotgun (WGS) entry which is preliminary data.</text>
</comment>
<dbReference type="STRING" id="154981.AKJ29_04430"/>
<accession>A0A0P7ID06</accession>
<reference evidence="2 3" key="1">
    <citation type="submission" date="2015-09" db="EMBL/GenBank/DDBJ databases">
        <title>Draft genome sequence of Aliiroseovarius crassostreae CV919-312TSm, the causative agent of Roseovarius Oyster Disease (formerly Juvenile Oyster Disease).</title>
        <authorList>
            <person name="Kessner L."/>
            <person name="Spinard E."/>
            <person name="Nelson D."/>
        </authorList>
    </citation>
    <scope>NUCLEOTIDE SEQUENCE [LARGE SCALE GENOMIC DNA]</scope>
    <source>
        <strain evidence="2 3">CV919-312</strain>
    </source>
</reference>
<dbReference type="Gene3D" id="3.30.450.20">
    <property type="entry name" value="PAS domain"/>
    <property type="match status" value="1"/>
</dbReference>
<sequence>MTMIERRKDFRPETGEAPFHLNEIFFSRTDERGIIRSGNDIFKRVAHYEWSELIGQPHNIIRHPDMPKGVFWLIWDELKKGNPISGYVKNRAKDGLHYWVFAAMLPFGNGYLSARIKPSCGKLKLIENLYSELLQTEENTSITPQDSATLLLEKLADHGYASYMQFMAQSLVEEMISRDKKLEYPSDRTIHNFQQMHQLSGELLQQTQQLIQQFEAMRTVPHNLRVIASRLEPTGGPVSTLSQNYGIMSREMSQWFETHVLGENSNFSTIRGAVESAMTMSGMAKLLKECAAQLHKERRSMGENVSITNERRYMDEIAARYVQKCDTCFHEVKHEAERITKACAIMNRHVLGLSTTRVMCKIESARRPDAGDALDDIISQLMTFQNRIKHQLDSIATLGEDISQLRV</sequence>
<protein>
    <submittedName>
        <fullName evidence="2">Chemotaxis protein</fullName>
    </submittedName>
</protein>
<dbReference type="SUPFAM" id="SSF55785">
    <property type="entry name" value="PYP-like sensor domain (PAS domain)"/>
    <property type="match status" value="1"/>
</dbReference>
<feature type="domain" description="PAS fold-3" evidence="1">
    <location>
        <begin position="39"/>
        <end position="107"/>
    </location>
</feature>
<keyword evidence="3" id="KW-1185">Reference proteome</keyword>
<gene>
    <name evidence="2" type="ORF">AKJ29_04430</name>
</gene>
<evidence type="ECO:0000259" key="1">
    <source>
        <dbReference type="Pfam" id="PF08447"/>
    </source>
</evidence>
<dbReference type="Pfam" id="PF08447">
    <property type="entry name" value="PAS_3"/>
    <property type="match status" value="1"/>
</dbReference>
<dbReference type="Proteomes" id="UP000050471">
    <property type="component" value="Unassembled WGS sequence"/>
</dbReference>
<dbReference type="EMBL" id="LKBA01000023">
    <property type="protein sequence ID" value="KPN61870.1"/>
    <property type="molecule type" value="Genomic_DNA"/>
</dbReference>
<dbReference type="InterPro" id="IPR000014">
    <property type="entry name" value="PAS"/>
</dbReference>
<name>A0A0P7ID06_9RHOB</name>